<dbReference type="InterPro" id="IPR014986">
    <property type="entry name" value="XkdN-like"/>
</dbReference>
<dbReference type="RefSeq" id="WP_204721879.1">
    <property type="nucleotide sequence ID" value="NZ_JACSNR010000011.1"/>
</dbReference>
<comment type="caution">
    <text evidence="1">The sequence shown here is derived from an EMBL/GenBank/DDBJ whole genome shotgun (WGS) entry which is preliminary data.</text>
</comment>
<evidence type="ECO:0008006" key="3">
    <source>
        <dbReference type="Google" id="ProtNLM"/>
    </source>
</evidence>
<gene>
    <name evidence="1" type="ORF">H9X81_10640</name>
</gene>
<name>A0ABS2GPV8_9FIRM</name>
<dbReference type="InterPro" id="IPR038559">
    <property type="entry name" value="XkdN-like_sf"/>
</dbReference>
<dbReference type="Proteomes" id="UP000724149">
    <property type="component" value="Unassembled WGS sequence"/>
</dbReference>
<evidence type="ECO:0000313" key="2">
    <source>
        <dbReference type="Proteomes" id="UP000724149"/>
    </source>
</evidence>
<accession>A0ABS2GPV8</accession>
<evidence type="ECO:0000313" key="1">
    <source>
        <dbReference type="EMBL" id="MBM6924141.1"/>
    </source>
</evidence>
<sequence length="135" mass="15052">MGKLQDFLMSQADIGDELVEVRTATLPDPFLVRAITEGENKAIRKSCKKVIIDQKTRQRQEYTDQDLYNNKLVIACCVEPNFKDADWQAAVGVMGAEALLDKVLTAGQFSDLLMGVLRVNGFDDDINDLVDEAKN</sequence>
<dbReference type="EMBL" id="JACSNR010000011">
    <property type="protein sequence ID" value="MBM6924141.1"/>
    <property type="molecule type" value="Genomic_DNA"/>
</dbReference>
<dbReference type="Pfam" id="PF08890">
    <property type="entry name" value="Phage_TAC_5"/>
    <property type="match status" value="1"/>
</dbReference>
<proteinExistence type="predicted"/>
<keyword evidence="2" id="KW-1185">Reference proteome</keyword>
<organism evidence="1 2">
    <name type="scientific">Hydrogenoanaerobacterium saccharovorans</name>
    <dbReference type="NCBI Taxonomy" id="474960"/>
    <lineage>
        <taxon>Bacteria</taxon>
        <taxon>Bacillati</taxon>
        <taxon>Bacillota</taxon>
        <taxon>Clostridia</taxon>
        <taxon>Eubacteriales</taxon>
        <taxon>Oscillospiraceae</taxon>
        <taxon>Hydrogenoanaerobacterium</taxon>
    </lineage>
</organism>
<dbReference type="Gene3D" id="3.30.2220.30">
    <property type="match status" value="1"/>
</dbReference>
<protein>
    <recommendedName>
        <fullName evidence="3">Phage XkdN-like tail assembly chaperone protein, TAC</fullName>
    </recommendedName>
</protein>
<reference evidence="1 2" key="1">
    <citation type="journal article" date="2021" name="Sci. Rep.">
        <title>The distribution of antibiotic resistance genes in chicken gut microbiota commensals.</title>
        <authorList>
            <person name="Juricova H."/>
            <person name="Matiasovicova J."/>
            <person name="Kubasova T."/>
            <person name="Cejkova D."/>
            <person name="Rychlik I."/>
        </authorList>
    </citation>
    <scope>NUCLEOTIDE SEQUENCE [LARGE SCALE GENOMIC DNA]</scope>
    <source>
        <strain evidence="1 2">An564</strain>
    </source>
</reference>